<evidence type="ECO:0000313" key="11">
    <source>
        <dbReference type="Proteomes" id="UP001206595"/>
    </source>
</evidence>
<dbReference type="GO" id="GO:0003887">
    <property type="term" value="F:DNA-directed DNA polymerase activity"/>
    <property type="evidence" value="ECO:0007669"/>
    <property type="project" value="UniProtKB-KW"/>
</dbReference>
<comment type="caution">
    <text evidence="10">The sequence shown here is derived from an EMBL/GenBank/DDBJ whole genome shotgun (WGS) entry which is preliminary data.</text>
</comment>
<sequence length="333" mass="39109">MRNKIGVYNVTIVSQPIPNIVPRKNDDGRLDWKYRGQIERVLNSVDIDCLLRYSADIVIHKGYYWESSESGIFNNYFDKLMAEKKRQDVYKSTNDKNYNAALRELCKLQMNALSGKLAQRRYENISMFIQNNKQRYAFENKVDKDTIKYYVGKNYIIAEGHRMRTSVQNPVIWGSLIYAYARTYMYDTVLSKVKVYGMDTDSAFICHEDIVKLGDIYGDEFGEFKIETQHHKAILVAPKCYVFFNGDKIVKQRFKGVNTSRDKLIDEEMKGINEIHNYYFDEHNHIGIDTYRTMLSKNINILTSSLNKRIHASNKLPLSLMQRFSIKHTRDLF</sequence>
<dbReference type="EC" id="2.7.7.7" evidence="2"/>
<reference evidence="10" key="1">
    <citation type="submission" date="2021-06" db="EMBL/GenBank/DDBJ databases">
        <authorList>
            <consortium name="DOE Joint Genome Institute"/>
            <person name="Mondo S.J."/>
            <person name="Amses K.R."/>
            <person name="Simmons D.R."/>
            <person name="Longcore J.E."/>
            <person name="Seto K."/>
            <person name="Alves G.H."/>
            <person name="Bonds A.E."/>
            <person name="Quandt C.A."/>
            <person name="Davis W.J."/>
            <person name="Chang Y."/>
            <person name="Letcher P.M."/>
            <person name="Powell M.J."/>
            <person name="Kuo A."/>
            <person name="Labutti K."/>
            <person name="Pangilinan J."/>
            <person name="Andreopoulos W."/>
            <person name="Tritt A."/>
            <person name="Riley R."/>
            <person name="Hundley H."/>
            <person name="Johnson J."/>
            <person name="Lipzen A."/>
            <person name="Barry K."/>
            <person name="Berbee M.L."/>
            <person name="Buchler N.E."/>
            <person name="Grigoriev I.V."/>
            <person name="Spatafora J.W."/>
            <person name="Stajich J.E."/>
            <person name="James T.Y."/>
        </authorList>
    </citation>
    <scope>NUCLEOTIDE SEQUENCE</scope>
    <source>
        <strain evidence="10">AG</strain>
    </source>
</reference>
<dbReference type="SUPFAM" id="SSF56672">
    <property type="entry name" value="DNA/RNA polymerases"/>
    <property type="match status" value="1"/>
</dbReference>
<proteinExistence type="inferred from homology"/>
<evidence type="ECO:0000259" key="9">
    <source>
        <dbReference type="Pfam" id="PF03175"/>
    </source>
</evidence>
<evidence type="ECO:0000256" key="5">
    <source>
        <dbReference type="ARBA" id="ARBA00022705"/>
    </source>
</evidence>
<keyword evidence="11" id="KW-1185">Reference proteome</keyword>
<keyword evidence="4" id="KW-0548">Nucleotidyltransferase</keyword>
<name>A0AAD5E1N8_UMBRA</name>
<keyword evidence="7" id="KW-0238">DNA-binding</keyword>
<reference evidence="10" key="2">
    <citation type="journal article" date="2022" name="Proc. Natl. Acad. Sci. U.S.A.">
        <title>Diploid-dominant life cycles characterize the early evolution of Fungi.</title>
        <authorList>
            <person name="Amses K.R."/>
            <person name="Simmons D.R."/>
            <person name="Longcore J.E."/>
            <person name="Mondo S.J."/>
            <person name="Seto K."/>
            <person name="Jeronimo G.H."/>
            <person name="Bonds A.E."/>
            <person name="Quandt C.A."/>
            <person name="Davis W.J."/>
            <person name="Chang Y."/>
            <person name="Federici B.A."/>
            <person name="Kuo A."/>
            <person name="LaButti K."/>
            <person name="Pangilinan J."/>
            <person name="Andreopoulos W."/>
            <person name="Tritt A."/>
            <person name="Riley R."/>
            <person name="Hundley H."/>
            <person name="Johnson J."/>
            <person name="Lipzen A."/>
            <person name="Barry K."/>
            <person name="Lang B.F."/>
            <person name="Cuomo C.A."/>
            <person name="Buchler N.E."/>
            <person name="Grigoriev I.V."/>
            <person name="Spatafora J.W."/>
            <person name="Stajich J.E."/>
            <person name="James T.Y."/>
        </authorList>
    </citation>
    <scope>NUCLEOTIDE SEQUENCE</scope>
    <source>
        <strain evidence="10">AG</strain>
    </source>
</reference>
<dbReference type="InterPro" id="IPR023211">
    <property type="entry name" value="DNA_pol_palm_dom_sf"/>
</dbReference>
<protein>
    <recommendedName>
        <fullName evidence="2">DNA-directed DNA polymerase</fullName>
        <ecNumber evidence="2">2.7.7.7</ecNumber>
    </recommendedName>
</protein>
<dbReference type="GO" id="GO:0000166">
    <property type="term" value="F:nucleotide binding"/>
    <property type="evidence" value="ECO:0007669"/>
    <property type="project" value="InterPro"/>
</dbReference>
<gene>
    <name evidence="10" type="ORF">K450DRAFT_264179</name>
</gene>
<evidence type="ECO:0000313" key="10">
    <source>
        <dbReference type="EMBL" id="KAI8574886.1"/>
    </source>
</evidence>
<comment type="similarity">
    <text evidence="1">Belongs to the DNA polymerase type-B family.</text>
</comment>
<dbReference type="GO" id="GO:0006260">
    <property type="term" value="P:DNA replication"/>
    <property type="evidence" value="ECO:0007669"/>
    <property type="project" value="UniProtKB-KW"/>
</dbReference>
<comment type="catalytic activity">
    <reaction evidence="8">
        <text>DNA(n) + a 2'-deoxyribonucleoside 5'-triphosphate = DNA(n+1) + diphosphate</text>
        <dbReference type="Rhea" id="RHEA:22508"/>
        <dbReference type="Rhea" id="RHEA-COMP:17339"/>
        <dbReference type="Rhea" id="RHEA-COMP:17340"/>
        <dbReference type="ChEBI" id="CHEBI:33019"/>
        <dbReference type="ChEBI" id="CHEBI:61560"/>
        <dbReference type="ChEBI" id="CHEBI:173112"/>
        <dbReference type="EC" id="2.7.7.7"/>
    </reaction>
</comment>
<organism evidence="10 11">
    <name type="scientific">Umbelopsis ramanniana AG</name>
    <dbReference type="NCBI Taxonomy" id="1314678"/>
    <lineage>
        <taxon>Eukaryota</taxon>
        <taxon>Fungi</taxon>
        <taxon>Fungi incertae sedis</taxon>
        <taxon>Mucoromycota</taxon>
        <taxon>Mucoromycotina</taxon>
        <taxon>Umbelopsidomycetes</taxon>
        <taxon>Umbelopsidales</taxon>
        <taxon>Umbelopsidaceae</taxon>
        <taxon>Umbelopsis</taxon>
    </lineage>
</organism>
<dbReference type="InterPro" id="IPR004868">
    <property type="entry name" value="DNA-dir_DNA_pol_B_mt/vir"/>
</dbReference>
<evidence type="ECO:0000256" key="2">
    <source>
        <dbReference type="ARBA" id="ARBA00012417"/>
    </source>
</evidence>
<dbReference type="InterPro" id="IPR043502">
    <property type="entry name" value="DNA/RNA_pol_sf"/>
</dbReference>
<keyword evidence="5" id="KW-0235">DNA replication</keyword>
<feature type="domain" description="DNA-directed DNA polymerase family B mitochondria/virus" evidence="9">
    <location>
        <begin position="4"/>
        <end position="149"/>
    </location>
</feature>
<dbReference type="AlphaFoldDB" id="A0AAD5E1N8"/>
<dbReference type="Pfam" id="PF03175">
    <property type="entry name" value="DNA_pol_B_2"/>
    <property type="match status" value="1"/>
</dbReference>
<dbReference type="RefSeq" id="XP_051439893.1">
    <property type="nucleotide sequence ID" value="XM_051592766.1"/>
</dbReference>
<dbReference type="Proteomes" id="UP001206595">
    <property type="component" value="Unassembled WGS sequence"/>
</dbReference>
<evidence type="ECO:0000256" key="3">
    <source>
        <dbReference type="ARBA" id="ARBA00022679"/>
    </source>
</evidence>
<evidence type="ECO:0000256" key="7">
    <source>
        <dbReference type="ARBA" id="ARBA00023125"/>
    </source>
</evidence>
<keyword evidence="6" id="KW-0239">DNA-directed DNA polymerase</keyword>
<evidence type="ECO:0000256" key="1">
    <source>
        <dbReference type="ARBA" id="ARBA00005755"/>
    </source>
</evidence>
<keyword evidence="3" id="KW-0808">Transferase</keyword>
<dbReference type="GeneID" id="75918108"/>
<dbReference type="EMBL" id="MU621076">
    <property type="protein sequence ID" value="KAI8574886.1"/>
    <property type="molecule type" value="Genomic_DNA"/>
</dbReference>
<dbReference type="Gene3D" id="3.90.1600.10">
    <property type="entry name" value="Palm domain of DNA polymerase"/>
    <property type="match status" value="1"/>
</dbReference>
<accession>A0AAD5E1N8</accession>
<dbReference type="GO" id="GO:0003677">
    <property type="term" value="F:DNA binding"/>
    <property type="evidence" value="ECO:0007669"/>
    <property type="project" value="UniProtKB-KW"/>
</dbReference>
<evidence type="ECO:0000256" key="6">
    <source>
        <dbReference type="ARBA" id="ARBA00022932"/>
    </source>
</evidence>
<evidence type="ECO:0000256" key="8">
    <source>
        <dbReference type="ARBA" id="ARBA00049244"/>
    </source>
</evidence>
<evidence type="ECO:0000256" key="4">
    <source>
        <dbReference type="ARBA" id="ARBA00022695"/>
    </source>
</evidence>